<dbReference type="Gene3D" id="3.30.2310.20">
    <property type="entry name" value="RelE-like"/>
    <property type="match status" value="1"/>
</dbReference>
<dbReference type="RefSeq" id="WP_159898726.1">
    <property type="nucleotide sequence ID" value="NZ_BAABFX010000037.1"/>
</dbReference>
<comment type="caution">
    <text evidence="1">The sequence shown here is derived from an EMBL/GenBank/DDBJ whole genome shotgun (WGS) entry which is preliminary data.</text>
</comment>
<proteinExistence type="predicted"/>
<organism evidence="1 2">
    <name type="scientific">Ornithinibacter aureus</name>
    <dbReference type="NCBI Taxonomy" id="622664"/>
    <lineage>
        <taxon>Bacteria</taxon>
        <taxon>Bacillati</taxon>
        <taxon>Actinomycetota</taxon>
        <taxon>Actinomycetes</taxon>
        <taxon>Micrococcales</taxon>
        <taxon>Intrasporangiaceae</taxon>
        <taxon>Ornithinibacter</taxon>
    </lineage>
</organism>
<dbReference type="Pfam" id="PF05015">
    <property type="entry name" value="HigB-like_toxin"/>
    <property type="match status" value="1"/>
</dbReference>
<dbReference type="EMBL" id="BAABFX010000037">
    <property type="protein sequence ID" value="GAA4399914.1"/>
    <property type="molecule type" value="Genomic_DNA"/>
</dbReference>
<dbReference type="PANTHER" id="PTHR40266">
    <property type="entry name" value="TOXIN HIGB-1"/>
    <property type="match status" value="1"/>
</dbReference>
<reference evidence="2" key="1">
    <citation type="journal article" date="2019" name="Int. J. Syst. Evol. Microbiol.">
        <title>The Global Catalogue of Microorganisms (GCM) 10K type strain sequencing project: providing services to taxonomists for standard genome sequencing and annotation.</title>
        <authorList>
            <consortium name="The Broad Institute Genomics Platform"/>
            <consortium name="The Broad Institute Genome Sequencing Center for Infectious Disease"/>
            <person name="Wu L."/>
            <person name="Ma J."/>
        </authorList>
    </citation>
    <scope>NUCLEOTIDE SEQUENCE [LARGE SCALE GENOMIC DNA]</scope>
    <source>
        <strain evidence="2">JCM 17738</strain>
    </source>
</reference>
<accession>A0ABP8K3Q4</accession>
<gene>
    <name evidence="1" type="ORF">GCM10023153_26690</name>
</gene>
<protein>
    <submittedName>
        <fullName evidence="1">Type II toxin-antitoxin system RelE/ParE family toxin</fullName>
    </submittedName>
</protein>
<evidence type="ECO:0000313" key="1">
    <source>
        <dbReference type="EMBL" id="GAA4399914.1"/>
    </source>
</evidence>
<evidence type="ECO:0000313" key="2">
    <source>
        <dbReference type="Proteomes" id="UP001500390"/>
    </source>
</evidence>
<dbReference type="InterPro" id="IPR007711">
    <property type="entry name" value="HigB-1"/>
</dbReference>
<dbReference type="Proteomes" id="UP001500390">
    <property type="component" value="Unassembled WGS sequence"/>
</dbReference>
<keyword evidence="2" id="KW-1185">Reference proteome</keyword>
<name>A0ABP8K3Q4_9MICO</name>
<dbReference type="PANTHER" id="PTHR40266:SF2">
    <property type="entry name" value="TOXIN HIGB-1"/>
    <property type="match status" value="1"/>
</dbReference>
<dbReference type="InterPro" id="IPR035093">
    <property type="entry name" value="RelE/ParE_toxin_dom_sf"/>
</dbReference>
<sequence length="93" mass="10790">MIRSFGDAPTERLWARQRTKRLDPRIERTALRKLVMLDAAEVLDDLKVPPGNRLEALKGDRAGQHSIRINQQWRVCFVWTPAGPEDVEIVDYH</sequence>
<dbReference type="SUPFAM" id="SSF143011">
    <property type="entry name" value="RelE-like"/>
    <property type="match status" value="1"/>
</dbReference>